<gene>
    <name evidence="1" type="ORF">HB811_07585</name>
</gene>
<dbReference type="Proteomes" id="UP000543379">
    <property type="component" value="Unassembled WGS sequence"/>
</dbReference>
<evidence type="ECO:0000313" key="1">
    <source>
        <dbReference type="EMBL" id="MBC1316630.1"/>
    </source>
</evidence>
<comment type="caution">
    <text evidence="1">The sequence shown here is derived from an EMBL/GenBank/DDBJ whole genome shotgun (WGS) entry which is preliminary data.</text>
</comment>
<evidence type="ECO:0000313" key="2">
    <source>
        <dbReference type="Proteomes" id="UP000543379"/>
    </source>
</evidence>
<dbReference type="RefSeq" id="WP_185382252.1">
    <property type="nucleotide sequence ID" value="NZ_JAAROV010000002.1"/>
</dbReference>
<organism evidence="1 2">
    <name type="scientific">Listeria booriae</name>
    <dbReference type="NCBI Taxonomy" id="1552123"/>
    <lineage>
        <taxon>Bacteria</taxon>
        <taxon>Bacillati</taxon>
        <taxon>Bacillota</taxon>
        <taxon>Bacilli</taxon>
        <taxon>Bacillales</taxon>
        <taxon>Listeriaceae</taxon>
        <taxon>Listeria</taxon>
    </lineage>
</organism>
<reference evidence="1 2" key="1">
    <citation type="submission" date="2020-03" db="EMBL/GenBank/DDBJ databases">
        <title>Soil Listeria distribution.</title>
        <authorList>
            <person name="Liao J."/>
            <person name="Wiedmann M."/>
        </authorList>
    </citation>
    <scope>NUCLEOTIDE SEQUENCE [LARGE SCALE GENOMIC DNA]</scope>
    <source>
        <strain evidence="1 2">FSL L7-1816</strain>
    </source>
</reference>
<sequence>MKLVVNRCYGGYTLSTKAVLRVLKLKGKKVFAYVQTNPNDYARKVENLKLIDESFQGELFDRIYYFSEELDLCANGDISFDELRYKNEIDVNFDREDKDLVQIVEELDAEASTNLSELEVLEIPDNHEYYIDDYDGVERIVSGLELHVDGKRIVGGRA</sequence>
<dbReference type="AlphaFoldDB" id="A0A841XY93"/>
<proteinExistence type="predicted"/>
<name>A0A841XY93_9LIST</name>
<accession>A0A841XY93</accession>
<dbReference type="EMBL" id="JAAROV010000002">
    <property type="protein sequence ID" value="MBC1316630.1"/>
    <property type="molecule type" value="Genomic_DNA"/>
</dbReference>
<protein>
    <submittedName>
        <fullName evidence="1">Uncharacterized protein</fullName>
    </submittedName>
</protein>